<dbReference type="CDD" id="cd02440">
    <property type="entry name" value="AdoMet_MTases"/>
    <property type="match status" value="1"/>
</dbReference>
<proteinExistence type="predicted"/>
<dbReference type="InterPro" id="IPR025714">
    <property type="entry name" value="Methyltranfer_dom"/>
</dbReference>
<dbReference type="Proteomes" id="UP000282196">
    <property type="component" value="Unassembled WGS sequence"/>
</dbReference>
<gene>
    <name evidence="2" type="ORF">RDn1_301</name>
</gene>
<feature type="domain" description="Methyltransferase" evidence="1">
    <location>
        <begin position="48"/>
        <end position="144"/>
    </location>
</feature>
<sequence length="205" mass="23584">MHKELINFYRGLIRQHGGKSVATVSYNSRETQHTRFDILIKNSVPNKTDKLTLLDLGCGLGDLYGYLQKNDYHNIDYTGIDIVPEMVSAAQRNYPDGKFKQADFVLEDIGEYDIICASGSLNILFDKVLNHASYIQEVIQKMYQHSRLACAFNLLDKDAEYLYGEDARFYYADKRYFLAYCQTLCADTRLIAGYLVNDFTLVLKH</sequence>
<accession>A0A388TKS9</accession>
<name>A0A388TKS9_9BACT</name>
<dbReference type="GO" id="GO:0008168">
    <property type="term" value="F:methyltransferase activity"/>
    <property type="evidence" value="ECO:0007669"/>
    <property type="project" value="UniProtKB-KW"/>
</dbReference>
<dbReference type="EMBL" id="BGZP01000009">
    <property type="protein sequence ID" value="GBR77642.1"/>
    <property type="molecule type" value="Genomic_DNA"/>
</dbReference>
<evidence type="ECO:0000259" key="1">
    <source>
        <dbReference type="Pfam" id="PF13847"/>
    </source>
</evidence>
<dbReference type="Gene3D" id="3.40.50.150">
    <property type="entry name" value="Vaccinia Virus protein VP39"/>
    <property type="match status" value="1"/>
</dbReference>
<comment type="caution">
    <text evidence="2">The sequence shown here is derived from an EMBL/GenBank/DDBJ whole genome shotgun (WGS) entry which is preliminary data.</text>
</comment>
<keyword evidence="2" id="KW-0808">Transferase</keyword>
<keyword evidence="2" id="KW-0489">Methyltransferase</keyword>
<keyword evidence="3" id="KW-1185">Reference proteome</keyword>
<dbReference type="GO" id="GO:0032259">
    <property type="term" value="P:methylation"/>
    <property type="evidence" value="ECO:0007669"/>
    <property type="project" value="UniProtKB-KW"/>
</dbReference>
<dbReference type="InterPro" id="IPR029063">
    <property type="entry name" value="SAM-dependent_MTases_sf"/>
</dbReference>
<protein>
    <submittedName>
        <fullName evidence="2">SAM-dependent methyltransferases</fullName>
    </submittedName>
</protein>
<reference evidence="2 3" key="1">
    <citation type="journal article" date="2019" name="ISME J.">
        <title>Genome analyses of uncultured TG2/ZB3 bacteria in 'Margulisbacteria' specifically attached to ectosymbiotic spirochetes of protists in the termite gut.</title>
        <authorList>
            <person name="Utami Y.D."/>
            <person name="Kuwahara H."/>
            <person name="Igai K."/>
            <person name="Murakami T."/>
            <person name="Sugaya K."/>
            <person name="Morikawa T."/>
            <person name="Nagura Y."/>
            <person name="Yuki M."/>
            <person name="Deevong P."/>
            <person name="Inoue T."/>
            <person name="Kihara K."/>
            <person name="Lo N."/>
            <person name="Yamada A."/>
            <person name="Ohkuma M."/>
            <person name="Hongoh Y."/>
        </authorList>
    </citation>
    <scope>NUCLEOTIDE SEQUENCE [LARGE SCALE GENOMIC DNA]</scope>
    <source>
        <strain evidence="2">RsDinE6-01</strain>
    </source>
</reference>
<dbReference type="AlphaFoldDB" id="A0A388TKS9"/>
<evidence type="ECO:0000313" key="3">
    <source>
        <dbReference type="Proteomes" id="UP000282196"/>
    </source>
</evidence>
<organism evidence="2 3">
    <name type="scientific">Candidatus Termititenax dinenymphae</name>
    <dbReference type="NCBI Taxonomy" id="2218523"/>
    <lineage>
        <taxon>Bacteria</taxon>
        <taxon>Bacillati</taxon>
        <taxon>Candidatus Margulisiibacteriota</taxon>
        <taxon>Candidatus Termititenacia</taxon>
        <taxon>Candidatus Termititenacales</taxon>
        <taxon>Candidatus Termititenacaceae</taxon>
        <taxon>Candidatus Termititenax</taxon>
    </lineage>
</organism>
<dbReference type="Pfam" id="PF13847">
    <property type="entry name" value="Methyltransf_31"/>
    <property type="match status" value="1"/>
</dbReference>
<evidence type="ECO:0000313" key="2">
    <source>
        <dbReference type="EMBL" id="GBR77642.1"/>
    </source>
</evidence>
<dbReference type="SUPFAM" id="SSF53335">
    <property type="entry name" value="S-adenosyl-L-methionine-dependent methyltransferases"/>
    <property type="match status" value="1"/>
</dbReference>